<comment type="caution">
    <text evidence="1">The sequence shown here is derived from an EMBL/GenBank/DDBJ whole genome shotgun (WGS) entry which is preliminary data.</text>
</comment>
<organism evidence="1 2">
    <name type="scientific">Bauhinia variegata</name>
    <name type="common">Purple orchid tree</name>
    <name type="synonym">Phanera variegata</name>
    <dbReference type="NCBI Taxonomy" id="167791"/>
    <lineage>
        <taxon>Eukaryota</taxon>
        <taxon>Viridiplantae</taxon>
        <taxon>Streptophyta</taxon>
        <taxon>Embryophyta</taxon>
        <taxon>Tracheophyta</taxon>
        <taxon>Spermatophyta</taxon>
        <taxon>Magnoliopsida</taxon>
        <taxon>eudicotyledons</taxon>
        <taxon>Gunneridae</taxon>
        <taxon>Pentapetalae</taxon>
        <taxon>rosids</taxon>
        <taxon>fabids</taxon>
        <taxon>Fabales</taxon>
        <taxon>Fabaceae</taxon>
        <taxon>Cercidoideae</taxon>
        <taxon>Cercideae</taxon>
        <taxon>Bauhiniinae</taxon>
        <taxon>Bauhinia</taxon>
    </lineage>
</organism>
<dbReference type="Proteomes" id="UP000828941">
    <property type="component" value="Chromosome 11"/>
</dbReference>
<evidence type="ECO:0000313" key="1">
    <source>
        <dbReference type="EMBL" id="KAI4313798.1"/>
    </source>
</evidence>
<sequence>MSLRDELSKGAFMGIGVLEAFRGEKYLRADRICGGDWWLMVMPRLESSGRKELCHIDSSMGSVASDLEICIIQGILA</sequence>
<reference evidence="1 2" key="1">
    <citation type="journal article" date="2022" name="DNA Res.">
        <title>Chromosomal-level genome assembly of the orchid tree Bauhinia variegata (Leguminosae; Cercidoideae) supports the allotetraploid origin hypothesis of Bauhinia.</title>
        <authorList>
            <person name="Zhong Y."/>
            <person name="Chen Y."/>
            <person name="Zheng D."/>
            <person name="Pang J."/>
            <person name="Liu Y."/>
            <person name="Luo S."/>
            <person name="Meng S."/>
            <person name="Qian L."/>
            <person name="Wei D."/>
            <person name="Dai S."/>
            <person name="Zhou R."/>
        </authorList>
    </citation>
    <scope>NUCLEOTIDE SEQUENCE [LARGE SCALE GENOMIC DNA]</scope>
    <source>
        <strain evidence="1">BV-YZ2020</strain>
    </source>
</reference>
<evidence type="ECO:0000313" key="2">
    <source>
        <dbReference type="Proteomes" id="UP000828941"/>
    </source>
</evidence>
<proteinExistence type="predicted"/>
<accession>A0ACB9LRC0</accession>
<keyword evidence="2" id="KW-1185">Reference proteome</keyword>
<gene>
    <name evidence="1" type="ORF">L6164_026749</name>
</gene>
<name>A0ACB9LRC0_BAUVA</name>
<protein>
    <submittedName>
        <fullName evidence="1">Uncharacterized protein</fullName>
    </submittedName>
</protein>
<dbReference type="EMBL" id="CM039436">
    <property type="protein sequence ID" value="KAI4313798.1"/>
    <property type="molecule type" value="Genomic_DNA"/>
</dbReference>